<keyword evidence="2" id="KW-0175">Coiled coil</keyword>
<reference evidence="5 6" key="1">
    <citation type="submission" date="2024-01" db="EMBL/GenBank/DDBJ databases">
        <title>A draft genome for a cacao thread blight-causing isolate of Paramarasmius palmivorus.</title>
        <authorList>
            <person name="Baruah I.K."/>
            <person name="Bukari Y."/>
            <person name="Amoako-Attah I."/>
            <person name="Meinhardt L.W."/>
            <person name="Bailey B.A."/>
            <person name="Cohen S.P."/>
        </authorList>
    </citation>
    <scope>NUCLEOTIDE SEQUENCE [LARGE SCALE GENOMIC DNA]</scope>
    <source>
        <strain evidence="5 6">GH-12</strain>
    </source>
</reference>
<feature type="compositionally biased region" description="Basic and acidic residues" evidence="3">
    <location>
        <begin position="480"/>
        <end position="514"/>
    </location>
</feature>
<feature type="compositionally biased region" description="Polar residues" evidence="3">
    <location>
        <begin position="635"/>
        <end position="645"/>
    </location>
</feature>
<evidence type="ECO:0000313" key="5">
    <source>
        <dbReference type="EMBL" id="KAK7049853.1"/>
    </source>
</evidence>
<organism evidence="5 6">
    <name type="scientific">Paramarasmius palmivorus</name>
    <dbReference type="NCBI Taxonomy" id="297713"/>
    <lineage>
        <taxon>Eukaryota</taxon>
        <taxon>Fungi</taxon>
        <taxon>Dikarya</taxon>
        <taxon>Basidiomycota</taxon>
        <taxon>Agaricomycotina</taxon>
        <taxon>Agaricomycetes</taxon>
        <taxon>Agaricomycetidae</taxon>
        <taxon>Agaricales</taxon>
        <taxon>Marasmiineae</taxon>
        <taxon>Marasmiaceae</taxon>
        <taxon>Paramarasmius</taxon>
    </lineage>
</organism>
<dbReference type="AlphaFoldDB" id="A0AAW0DGG9"/>
<feature type="compositionally biased region" description="Basic and acidic residues" evidence="3">
    <location>
        <begin position="346"/>
        <end position="358"/>
    </location>
</feature>
<feature type="compositionally biased region" description="Low complexity" evidence="3">
    <location>
        <begin position="585"/>
        <end position="594"/>
    </location>
</feature>
<feature type="region of interest" description="Disordered" evidence="3">
    <location>
        <begin position="297"/>
        <end position="373"/>
    </location>
</feature>
<feature type="compositionally biased region" description="Basic and acidic residues" evidence="3">
    <location>
        <begin position="407"/>
        <end position="421"/>
    </location>
</feature>
<accession>A0AAW0DGG9</accession>
<dbReference type="Proteomes" id="UP001383192">
    <property type="component" value="Unassembled WGS sequence"/>
</dbReference>
<feature type="coiled-coil region" evidence="2">
    <location>
        <begin position="163"/>
        <end position="190"/>
    </location>
</feature>
<keyword evidence="1" id="KW-0479">Metal-binding</keyword>
<feature type="region of interest" description="Disordered" evidence="3">
    <location>
        <begin position="396"/>
        <end position="645"/>
    </location>
</feature>
<evidence type="ECO:0000313" key="6">
    <source>
        <dbReference type="Proteomes" id="UP001383192"/>
    </source>
</evidence>
<evidence type="ECO:0000256" key="2">
    <source>
        <dbReference type="SAM" id="Coils"/>
    </source>
</evidence>
<evidence type="ECO:0000259" key="4">
    <source>
        <dbReference type="PROSITE" id="PS50089"/>
    </source>
</evidence>
<dbReference type="InterPro" id="IPR013083">
    <property type="entry name" value="Znf_RING/FYVE/PHD"/>
</dbReference>
<feature type="compositionally biased region" description="Pro residues" evidence="3">
    <location>
        <begin position="448"/>
        <end position="457"/>
    </location>
</feature>
<name>A0AAW0DGG9_9AGAR</name>
<dbReference type="EMBL" id="JAYKXP010000015">
    <property type="protein sequence ID" value="KAK7049853.1"/>
    <property type="molecule type" value="Genomic_DNA"/>
</dbReference>
<feature type="domain" description="RING-type" evidence="4">
    <location>
        <begin position="10"/>
        <end position="50"/>
    </location>
</feature>
<feature type="compositionally biased region" description="Polar residues" evidence="3">
    <location>
        <begin position="323"/>
        <end position="335"/>
    </location>
</feature>
<dbReference type="SMART" id="SM00184">
    <property type="entry name" value="RING"/>
    <property type="match status" value="1"/>
</dbReference>
<evidence type="ECO:0000256" key="1">
    <source>
        <dbReference type="PROSITE-ProRule" id="PRU00175"/>
    </source>
</evidence>
<dbReference type="Gene3D" id="3.30.40.10">
    <property type="entry name" value="Zinc/RING finger domain, C3HC4 (zinc finger)"/>
    <property type="match status" value="1"/>
</dbReference>
<evidence type="ECO:0000256" key="3">
    <source>
        <dbReference type="SAM" id="MobiDB-lite"/>
    </source>
</evidence>
<proteinExistence type="predicted"/>
<dbReference type="PROSITE" id="PS50089">
    <property type="entry name" value="ZF_RING_2"/>
    <property type="match status" value="1"/>
</dbReference>
<protein>
    <recommendedName>
        <fullName evidence="4">RING-type domain-containing protein</fullName>
    </recommendedName>
</protein>
<gene>
    <name evidence="5" type="ORF">VNI00_005283</name>
</gene>
<dbReference type="SUPFAM" id="SSF57850">
    <property type="entry name" value="RING/U-box"/>
    <property type="match status" value="1"/>
</dbReference>
<keyword evidence="6" id="KW-1185">Reference proteome</keyword>
<feature type="compositionally biased region" description="Basic and acidic residues" evidence="3">
    <location>
        <begin position="526"/>
        <end position="542"/>
    </location>
</feature>
<dbReference type="InterPro" id="IPR001841">
    <property type="entry name" value="Znf_RING"/>
</dbReference>
<feature type="compositionally biased region" description="Low complexity" evidence="3">
    <location>
        <begin position="562"/>
        <end position="571"/>
    </location>
</feature>
<sequence length="645" mass="71273">MLCLASGSVCDVCLDTFGTGDKAPCAIECGHVFCVDCKDHFSPPACPFCRKDFDPHYVSKLHVEFDPRITEEKEIRPWLERIAKFAKEGSDEATLRLLIEECYAFLDGRPRTRPTKDLHVIIGLIKYLYETKSKLRAQKKTEATLREDLEKTHIEAARIHADLNLVRGQNVTLEEKLKESEDTRRNELDRFTQTEVQLRRQLSESQADHIDLLKKVNELEVVREQLRQVYVPIVAPPKEKLDGFAPHPQVVHNRPSVDNDDLEMIGGSLTEDGAFFSPLPDIGLQDPDRFFGPQPMDTLTIHTPPTIELSSPPADGTPARTPSMLSMTAPSNSHIPSRPLSPSGHHAMDDQSSSHREPFPVQYGPHPPEGLESVVYRPTGAEHLRNRFLEIMRDESPVSSSMPNLPSDHHFPSYVTGKDKPSSSTSTNSSRPVKPSRSPEPSSFGQPSTPPPMPLPPVKATAAITPSSSYSQASLVAAALEEKKRQQRKIQEHAHDGERRRKDSDKTKDYKDGSRTPAGSPPLRFIEPRGNDAVRDLDRPELTRSSSRKHSSSSSTNVPQITHTSSSTTHSYQDGGSKKSYEGWSNSVRSSSSSAQQLKAAPTVASTAPRDPLPSYRSSYSSSMGQSKGKVAASMLSNQASVSVA</sequence>
<keyword evidence="1" id="KW-0862">Zinc</keyword>
<feature type="compositionally biased region" description="Polar residues" evidence="3">
    <location>
        <begin position="464"/>
        <end position="474"/>
    </location>
</feature>
<dbReference type="GO" id="GO:0008270">
    <property type="term" value="F:zinc ion binding"/>
    <property type="evidence" value="ECO:0007669"/>
    <property type="project" value="UniProtKB-KW"/>
</dbReference>
<comment type="caution">
    <text evidence="5">The sequence shown here is derived from an EMBL/GenBank/DDBJ whole genome shotgun (WGS) entry which is preliminary data.</text>
</comment>
<keyword evidence="1" id="KW-0863">Zinc-finger</keyword>